<proteinExistence type="predicted"/>
<evidence type="ECO:0000256" key="1">
    <source>
        <dbReference type="SAM" id="SignalP"/>
    </source>
</evidence>
<feature type="signal peptide" evidence="1">
    <location>
        <begin position="1"/>
        <end position="23"/>
    </location>
</feature>
<reference evidence="4" key="2">
    <citation type="submission" date="2015-03" db="EMBL/GenBank/DDBJ databases">
        <title>Genome sequence of Azospirillum thiophilum strain DSM 21654T.</title>
        <authorList>
            <person name="Kwak Y."/>
            <person name="Shin J.-H."/>
        </authorList>
    </citation>
    <scope>NUCLEOTIDE SEQUENCE [LARGE SCALE GENOMIC DNA]</scope>
    <source>
        <strain evidence="4">DSM 15199</strain>
    </source>
</reference>
<feature type="domain" description="AB hydrolase-1" evidence="2">
    <location>
        <begin position="50"/>
        <end position="157"/>
    </location>
</feature>
<gene>
    <name evidence="3" type="ORF">VY86_20200</name>
</gene>
<protein>
    <submittedName>
        <fullName evidence="3">Hydrolase</fullName>
    </submittedName>
</protein>
<dbReference type="STRING" id="230089.VY86_20200"/>
<reference evidence="3 4" key="1">
    <citation type="journal article" date="2015" name="J. Biotechnol.">
        <title>Complete genome sequence of Photorhabdus temperata subsp. thracensis 39-8(T), an entomopathogenic bacterium for the improved commercial bioinsecticide.</title>
        <authorList>
            <person name="Kwak Y."/>
            <person name="Shin J.H."/>
        </authorList>
    </citation>
    <scope>NUCLEOTIDE SEQUENCE [LARGE SCALE GENOMIC DNA]</scope>
    <source>
        <strain evidence="3 4">DSM 15199</strain>
    </source>
</reference>
<dbReference type="PATRIC" id="fig|230089.6.peg.4551"/>
<dbReference type="PANTHER" id="PTHR43798">
    <property type="entry name" value="MONOACYLGLYCEROL LIPASE"/>
    <property type="match status" value="1"/>
</dbReference>
<accession>A0A0F7LVG1</accession>
<organism evidence="3 4">
    <name type="scientific">Photorhabdus thracensis</name>
    <dbReference type="NCBI Taxonomy" id="230089"/>
    <lineage>
        <taxon>Bacteria</taxon>
        <taxon>Pseudomonadati</taxon>
        <taxon>Pseudomonadota</taxon>
        <taxon>Gammaproteobacteria</taxon>
        <taxon>Enterobacterales</taxon>
        <taxon>Morganellaceae</taxon>
        <taxon>Photorhabdus</taxon>
    </lineage>
</organism>
<keyword evidence="3" id="KW-0378">Hydrolase</keyword>
<dbReference type="InterPro" id="IPR050266">
    <property type="entry name" value="AB_hydrolase_sf"/>
</dbReference>
<dbReference type="Pfam" id="PF00561">
    <property type="entry name" value="Abhydrolase_1"/>
    <property type="match status" value="1"/>
</dbReference>
<dbReference type="SUPFAM" id="SSF53474">
    <property type="entry name" value="alpha/beta-Hydrolases"/>
    <property type="match status" value="1"/>
</dbReference>
<dbReference type="Proteomes" id="UP000034866">
    <property type="component" value="Chromosome"/>
</dbReference>
<evidence type="ECO:0000313" key="4">
    <source>
        <dbReference type="Proteomes" id="UP000034866"/>
    </source>
</evidence>
<dbReference type="Gene3D" id="3.40.50.1820">
    <property type="entry name" value="alpha/beta hydrolase"/>
    <property type="match status" value="1"/>
</dbReference>
<dbReference type="RefSeq" id="WP_046977003.1">
    <property type="nucleotide sequence ID" value="NZ_CP011104.1"/>
</dbReference>
<dbReference type="EMBL" id="CP011104">
    <property type="protein sequence ID" value="AKH65958.1"/>
    <property type="molecule type" value="Genomic_DNA"/>
</dbReference>
<keyword evidence="4" id="KW-1185">Reference proteome</keyword>
<dbReference type="KEGG" id="ptt:VY86_20200"/>
<keyword evidence="1" id="KW-0732">Signal</keyword>
<dbReference type="AlphaFoldDB" id="A0A0F7LVG1"/>
<dbReference type="GO" id="GO:0016787">
    <property type="term" value="F:hydrolase activity"/>
    <property type="evidence" value="ECO:0007669"/>
    <property type="project" value="UniProtKB-KW"/>
</dbReference>
<sequence length="281" mass="30260">MKQFVFVSGLLAVVLAFAQPVSAMEAEQKTVTNGAASIEYSVRGEGPLIVMIASTGRGTAEFAPLADRLAMSGYRVALPEPRGISGSTGPMENVTFHDFADDFAAVIAAEGSKAIVVGHAYGHWIAKTIASDYPEMTRGIVLLAGAAKSWPPELSDAITVINDPKSTREERLARLRLAFFTEGNDPTPWLEGWHSDVVKSQSAARELTNRKDWWAGGTAPILDLQARSDPFRPEESRMEAKNEFGNRVTVVVIKGASHALPAVKPIETADAIADWGDKLNN</sequence>
<evidence type="ECO:0000259" key="2">
    <source>
        <dbReference type="Pfam" id="PF00561"/>
    </source>
</evidence>
<dbReference type="InterPro" id="IPR000073">
    <property type="entry name" value="AB_hydrolase_1"/>
</dbReference>
<evidence type="ECO:0000313" key="3">
    <source>
        <dbReference type="EMBL" id="AKH65958.1"/>
    </source>
</evidence>
<dbReference type="OrthoDB" id="8632294at2"/>
<name>A0A0F7LVG1_9GAMM</name>
<dbReference type="InterPro" id="IPR029058">
    <property type="entry name" value="AB_hydrolase_fold"/>
</dbReference>
<feature type="chain" id="PRO_5002518910" evidence="1">
    <location>
        <begin position="24"/>
        <end position="281"/>
    </location>
</feature>